<dbReference type="Gene3D" id="3.40.630.20">
    <property type="entry name" value="Peptidase C15, pyroglutamyl peptidase I-like"/>
    <property type="match status" value="1"/>
</dbReference>
<gene>
    <name evidence="3" type="ORF">ACFY1D_09255</name>
</gene>
<reference evidence="3 4" key="1">
    <citation type="submission" date="2024-10" db="EMBL/GenBank/DDBJ databases">
        <title>The Natural Products Discovery Center: Release of the First 8490 Sequenced Strains for Exploring Actinobacteria Biosynthetic Diversity.</title>
        <authorList>
            <person name="Kalkreuter E."/>
            <person name="Kautsar S.A."/>
            <person name="Yang D."/>
            <person name="Bader C.D."/>
            <person name="Teijaro C.N."/>
            <person name="Fluegel L."/>
            <person name="Davis C.M."/>
            <person name="Simpson J.R."/>
            <person name="Lauterbach L."/>
            <person name="Steele A.D."/>
            <person name="Gui C."/>
            <person name="Meng S."/>
            <person name="Li G."/>
            <person name="Viehrig K."/>
            <person name="Ye F."/>
            <person name="Su P."/>
            <person name="Kiefer A.F."/>
            <person name="Nichols A."/>
            <person name="Cepeda A.J."/>
            <person name="Yan W."/>
            <person name="Fan B."/>
            <person name="Jiang Y."/>
            <person name="Adhikari A."/>
            <person name="Zheng C.-J."/>
            <person name="Schuster L."/>
            <person name="Cowan T.M."/>
            <person name="Smanski M.J."/>
            <person name="Chevrette M.G."/>
            <person name="De Carvalho L.P.S."/>
            <person name="Shen B."/>
        </authorList>
    </citation>
    <scope>NUCLEOTIDE SEQUENCE [LARGE SCALE GENOMIC DNA]</scope>
    <source>
        <strain evidence="3 4">NPDC001390</strain>
    </source>
</reference>
<sequence length="453" mass="47817">MTSQHVRIGILGLALLAGLAAPATASATGTSAAPPTVEERRLDRAAPQEILRRSGFDTVAPGFARALAGARSYAQAERIVVREGAELWRRAVDRAQGRGPAGGDLSRDDDRPLYWARLGMTREVRGWEPEFGLSATGRARLLDKLEQTSRGQNAIRYPHGEDMKRVLVTGFDPFTLDRDVRISNPSGATALALDGTVIETADGPARVETAVFPVRWQDFAGGTSQAFGSGGGTVERTLRPHLPKVDLVTTVSQGRVGRIDIERTNGAWRGGFADNENLSRTETVPVADPASQPQWTSTTLPYARIVAASTGRFPVYDNTSVTEIPAGGTGPVVRPDGPTPGSTARAGGGGDYLSNEIAYRATLLRDRLGLHDRLPAGHVHTPVLQFGTGNTDPATGAVTDPEFVRNRLDIIAQVRAIVTVAVEAKDSGPGQDTEASPGQEADAGPGQEAGAAS</sequence>
<comment type="caution">
    <text evidence="3">The sequence shown here is derived from an EMBL/GenBank/DDBJ whole genome shotgun (WGS) entry which is preliminary data.</text>
</comment>
<dbReference type="RefSeq" id="WP_387885045.1">
    <property type="nucleotide sequence ID" value="NZ_JBIAWJ010000003.1"/>
</dbReference>
<evidence type="ECO:0000256" key="2">
    <source>
        <dbReference type="SAM" id="SignalP"/>
    </source>
</evidence>
<keyword evidence="4" id="KW-1185">Reference proteome</keyword>
<accession>A0ABW6UDZ7</accession>
<dbReference type="EMBL" id="JBIAWJ010000003">
    <property type="protein sequence ID" value="MFF4521621.1"/>
    <property type="molecule type" value="Genomic_DNA"/>
</dbReference>
<feature type="chain" id="PRO_5046874114" evidence="2">
    <location>
        <begin position="26"/>
        <end position="453"/>
    </location>
</feature>
<feature type="region of interest" description="Disordered" evidence="1">
    <location>
        <begin position="424"/>
        <end position="453"/>
    </location>
</feature>
<proteinExistence type="predicted"/>
<evidence type="ECO:0000313" key="3">
    <source>
        <dbReference type="EMBL" id="MFF4521621.1"/>
    </source>
</evidence>
<evidence type="ECO:0000313" key="4">
    <source>
        <dbReference type="Proteomes" id="UP001602058"/>
    </source>
</evidence>
<dbReference type="Proteomes" id="UP001602058">
    <property type="component" value="Unassembled WGS sequence"/>
</dbReference>
<name>A0ABW6UDZ7_9ACTN</name>
<evidence type="ECO:0000256" key="1">
    <source>
        <dbReference type="SAM" id="MobiDB-lite"/>
    </source>
</evidence>
<organism evidence="3 4">
    <name type="scientific">Streptomyces bluensis</name>
    <dbReference type="NCBI Taxonomy" id="33897"/>
    <lineage>
        <taxon>Bacteria</taxon>
        <taxon>Bacillati</taxon>
        <taxon>Actinomycetota</taxon>
        <taxon>Actinomycetes</taxon>
        <taxon>Kitasatosporales</taxon>
        <taxon>Streptomycetaceae</taxon>
        <taxon>Streptomyces</taxon>
    </lineage>
</organism>
<keyword evidence="2" id="KW-0732">Signal</keyword>
<feature type="signal peptide" evidence="2">
    <location>
        <begin position="1"/>
        <end position="25"/>
    </location>
</feature>
<dbReference type="SUPFAM" id="SSF53182">
    <property type="entry name" value="Pyrrolidone carboxyl peptidase (pyroglutamate aminopeptidase)"/>
    <property type="match status" value="1"/>
</dbReference>
<dbReference type="InterPro" id="IPR036440">
    <property type="entry name" value="Peptidase_C15-like_sf"/>
</dbReference>
<feature type="region of interest" description="Disordered" evidence="1">
    <location>
        <begin position="326"/>
        <end position="349"/>
    </location>
</feature>
<protein>
    <submittedName>
        <fullName evidence="3">Pyroglutamyl peptidase</fullName>
    </submittedName>
</protein>